<evidence type="ECO:0000256" key="4">
    <source>
        <dbReference type="SAM" id="SignalP"/>
    </source>
</evidence>
<dbReference type="InterPro" id="IPR008979">
    <property type="entry name" value="Galactose-bd-like_sf"/>
</dbReference>
<dbReference type="Pfam" id="PF08309">
    <property type="entry name" value="LVIVD"/>
    <property type="match status" value="2"/>
</dbReference>
<dbReference type="FunFam" id="2.60.120.260:FF:000149">
    <property type="entry name" value="Leupeptin-inactivating enzyme 1"/>
    <property type="match status" value="1"/>
</dbReference>
<dbReference type="RefSeq" id="WP_084402288.1">
    <property type="nucleotide sequence ID" value="NZ_FWYC01000029.1"/>
</dbReference>
<feature type="signal peptide" evidence="4">
    <location>
        <begin position="1"/>
        <end position="25"/>
    </location>
</feature>
<dbReference type="GO" id="GO:0005576">
    <property type="term" value="C:extracellular region"/>
    <property type="evidence" value="ECO:0007669"/>
    <property type="project" value="TreeGrafter"/>
</dbReference>
<dbReference type="OrthoDB" id="9815940at2"/>
<keyword evidence="2" id="KW-0378">Hydrolase</keyword>
<evidence type="ECO:0000313" key="6">
    <source>
        <dbReference type="EMBL" id="SMD25560.1"/>
    </source>
</evidence>
<proteinExistence type="predicted"/>
<dbReference type="Gene3D" id="2.60.120.260">
    <property type="entry name" value="Galactose-binding domain-like"/>
    <property type="match status" value="1"/>
</dbReference>
<dbReference type="InterPro" id="IPR027589">
    <property type="entry name" value="Choice_anch_B"/>
</dbReference>
<keyword evidence="7" id="KW-1185">Reference proteome</keyword>
<sequence length="622" mass="64785">MLKRSILTVLAAFALAVPFTPSAAAAPVQAAAAVPCTNGMAGNYPCRNIDLQSNLPLSAMGGGSGSGGWGWTDSATGKEYAIVARTNGTSFVDISTPTSPVYLGNLPTATGSSSWRELTVHNNTVYIVSDNNGSHGLQIFDLARLRSVTSPPVTFSADARDTSFTRAHTVSVNAETGFLYVNGSTTCSGGPRAYSLTNRLSPAFAGCISGDGYSHDSTAVIYRGPDTRYQGKEILAGANEDTLTFFDVTSKSSPVQLSRKTYTGRGYVHQGVFTEDHRYFLLDDETDETNNGGNTRTYVWSVADLTNPVLVGTFTGPTAASDHNQWIKGNYSYQSNYKAGLRIVDLANVATPTTMSEAAYFDIYPSSNTAGFNGTWTNYPYYPSGNVAVFTIEGGLFVVKPNLSTPSNDFTIGTSPSSGSTNPGGSVTTTVNTSVRSGSAETVSLTASGLPSGTTASFSPSSVTAGNSSTLTISTGASTPPGTYSVTVTGTAPSATRTTTYTLTVNGAGCSAATNPNDVPIQDNSTAESPVTISGCSGNGSATSSVAVNIVHTYIGDLIVDLVAPDGTAYNLHNRGGGSADNINRTYTVNLSSELRNGTWKLRVQDRANADTGYINSWTLTS</sequence>
<dbReference type="SUPFAM" id="SSF49785">
    <property type="entry name" value="Galactose-binding domain-like"/>
    <property type="match status" value="1"/>
</dbReference>
<gene>
    <name evidence="6" type="ORF">SAMN05660733_08199</name>
</gene>
<dbReference type="Pfam" id="PF01483">
    <property type="entry name" value="P_proprotein"/>
    <property type="match status" value="1"/>
</dbReference>
<keyword evidence="1" id="KW-0645">Protease</keyword>
<reference evidence="7" key="1">
    <citation type="submission" date="2017-04" db="EMBL/GenBank/DDBJ databases">
        <authorList>
            <person name="Varghese N."/>
            <person name="Submissions S."/>
        </authorList>
    </citation>
    <scope>NUCLEOTIDE SEQUENCE [LARGE SCALE GENOMIC DNA]</scope>
    <source>
        <strain evidence="7">DSM 44073</strain>
    </source>
</reference>
<evidence type="ECO:0000256" key="1">
    <source>
        <dbReference type="ARBA" id="ARBA00022670"/>
    </source>
</evidence>
<organism evidence="6 7">
    <name type="scientific">Lentzea albidocapillata</name>
    <dbReference type="NCBI Taxonomy" id="40571"/>
    <lineage>
        <taxon>Bacteria</taxon>
        <taxon>Bacillati</taxon>
        <taxon>Actinomycetota</taxon>
        <taxon>Actinomycetes</taxon>
        <taxon>Pseudonocardiales</taxon>
        <taxon>Pseudonocardiaceae</taxon>
        <taxon>Lentzea</taxon>
    </lineage>
</organism>
<feature type="region of interest" description="Disordered" evidence="3">
    <location>
        <begin position="412"/>
        <end position="432"/>
    </location>
</feature>
<feature type="domain" description="P/Homo B" evidence="5">
    <location>
        <begin position="504"/>
        <end position="622"/>
    </location>
</feature>
<dbReference type="eggNOG" id="COG5276">
    <property type="taxonomic scope" value="Bacteria"/>
</dbReference>
<accession>A0A1W2FUG3</accession>
<dbReference type="Proteomes" id="UP000192840">
    <property type="component" value="Unassembled WGS sequence"/>
</dbReference>
<name>A0A1W2FUG3_9PSEU</name>
<evidence type="ECO:0000256" key="2">
    <source>
        <dbReference type="ARBA" id="ARBA00022801"/>
    </source>
</evidence>
<keyword evidence="4" id="KW-0732">Signal</keyword>
<dbReference type="eggNOG" id="COG4935">
    <property type="taxonomic scope" value="Bacteria"/>
</dbReference>
<dbReference type="InterPro" id="IPR002884">
    <property type="entry name" value="P_dom"/>
</dbReference>
<dbReference type="GO" id="GO:0004252">
    <property type="term" value="F:serine-type endopeptidase activity"/>
    <property type="evidence" value="ECO:0007669"/>
    <property type="project" value="InterPro"/>
</dbReference>
<dbReference type="InterPro" id="IPR013211">
    <property type="entry name" value="LVIVD"/>
</dbReference>
<dbReference type="PANTHER" id="PTHR38787:SF3">
    <property type="entry name" value="REGULATORY P DOMAIN-CONTAINING PROTEIN"/>
    <property type="match status" value="1"/>
</dbReference>
<dbReference type="STRING" id="40571.SAMN05660733_08199"/>
<evidence type="ECO:0000259" key="5">
    <source>
        <dbReference type="PROSITE" id="PS51829"/>
    </source>
</evidence>
<evidence type="ECO:0000313" key="7">
    <source>
        <dbReference type="Proteomes" id="UP000192840"/>
    </source>
</evidence>
<dbReference type="GO" id="GO:0006508">
    <property type="term" value="P:proteolysis"/>
    <property type="evidence" value="ECO:0007669"/>
    <property type="project" value="UniProtKB-KW"/>
</dbReference>
<feature type="compositionally biased region" description="Low complexity" evidence="3">
    <location>
        <begin position="413"/>
        <end position="432"/>
    </location>
</feature>
<feature type="chain" id="PRO_5010740961" evidence="4">
    <location>
        <begin position="26"/>
        <end position="622"/>
    </location>
</feature>
<dbReference type="NCBIfam" id="TIGR04312">
    <property type="entry name" value="choice_anch_B"/>
    <property type="match status" value="1"/>
</dbReference>
<dbReference type="AlphaFoldDB" id="A0A1W2FUG3"/>
<dbReference type="PANTHER" id="PTHR38787">
    <property type="entry name" value="REGULATORY P DOMAIN-CONTAINING PROTEIN"/>
    <property type="match status" value="1"/>
</dbReference>
<evidence type="ECO:0000256" key="3">
    <source>
        <dbReference type="SAM" id="MobiDB-lite"/>
    </source>
</evidence>
<dbReference type="EMBL" id="FWYC01000029">
    <property type="protein sequence ID" value="SMD25560.1"/>
    <property type="molecule type" value="Genomic_DNA"/>
</dbReference>
<dbReference type="PROSITE" id="PS51829">
    <property type="entry name" value="P_HOMO_B"/>
    <property type="match status" value="1"/>
</dbReference>
<protein>
    <submittedName>
        <fullName evidence="6">Choice-of-anchor B domain-containing protein</fullName>
    </submittedName>
</protein>